<organism evidence="1 2">
    <name type="scientific">Paracoccus halophilus</name>
    <dbReference type="NCBI Taxonomy" id="376733"/>
    <lineage>
        <taxon>Bacteria</taxon>
        <taxon>Pseudomonadati</taxon>
        <taxon>Pseudomonadota</taxon>
        <taxon>Alphaproteobacteria</taxon>
        <taxon>Rhodobacterales</taxon>
        <taxon>Paracoccaceae</taxon>
        <taxon>Paracoccus</taxon>
    </lineage>
</organism>
<gene>
    <name evidence="1" type="ORF">SAMN04487972_111102</name>
</gene>
<evidence type="ECO:0000313" key="1">
    <source>
        <dbReference type="EMBL" id="SFA54010.1"/>
    </source>
</evidence>
<proteinExistence type="predicted"/>
<dbReference type="AlphaFoldDB" id="A0A1I0TQK6"/>
<accession>A0A1I0TQK6</accession>
<protein>
    <submittedName>
        <fullName evidence="1">Uncharacterized protein</fullName>
    </submittedName>
</protein>
<name>A0A1I0TQK6_9RHOB</name>
<evidence type="ECO:0000313" key="2">
    <source>
        <dbReference type="Proteomes" id="UP000182312"/>
    </source>
</evidence>
<sequence>MIQCGRFALSRLKNVTMRLFLRPALVLAGAMIGTPLAASSPVTLICPENPVPAMARLCAALEAGLRDRGYRPQAGGGAPLRLIVEADSPGPGVLNARLIVEQDGSRQVGEQGQITVIDRDSIPFAQIEQFAGTLLQRAIGP</sequence>
<dbReference type="EMBL" id="FOJO01000011">
    <property type="protein sequence ID" value="SFA54010.1"/>
    <property type="molecule type" value="Genomic_DNA"/>
</dbReference>
<reference evidence="1 2" key="1">
    <citation type="submission" date="2016-10" db="EMBL/GenBank/DDBJ databases">
        <authorList>
            <person name="de Groot N.N."/>
        </authorList>
    </citation>
    <scope>NUCLEOTIDE SEQUENCE [LARGE SCALE GENOMIC DNA]</scope>
    <source>
        <strain evidence="1 2">CGMCC 1.6117</strain>
    </source>
</reference>
<dbReference type="Proteomes" id="UP000182312">
    <property type="component" value="Unassembled WGS sequence"/>
</dbReference>